<dbReference type="InterPro" id="IPR036881">
    <property type="entry name" value="Glyco_hydro_3_C_sf"/>
</dbReference>
<dbReference type="SUPFAM" id="SSF52279">
    <property type="entry name" value="Beta-D-glucan exohydrolase, C-terminal domain"/>
    <property type="match status" value="1"/>
</dbReference>
<organism evidence="2 3">
    <name type="scientific">Glutamicibacter nicotianae</name>
    <name type="common">Arthrobacter nicotianae</name>
    <dbReference type="NCBI Taxonomy" id="37929"/>
    <lineage>
        <taxon>Bacteria</taxon>
        <taxon>Bacillati</taxon>
        <taxon>Actinomycetota</taxon>
        <taxon>Actinomycetes</taxon>
        <taxon>Micrococcales</taxon>
        <taxon>Micrococcaceae</taxon>
        <taxon>Glutamicibacter</taxon>
    </lineage>
</organism>
<proteinExistence type="predicted"/>
<reference evidence="2 3" key="1">
    <citation type="submission" date="2019-06" db="EMBL/GenBank/DDBJ databases">
        <title>Whole genome shotgun sequence of Glutamicibacter nicotianae NBRC 14234.</title>
        <authorList>
            <person name="Hosoyama A."/>
            <person name="Uohara A."/>
            <person name="Ohji S."/>
            <person name="Ichikawa N."/>
        </authorList>
    </citation>
    <scope>NUCLEOTIDE SEQUENCE [LARGE SCALE GENOMIC DNA]</scope>
    <source>
        <strain evidence="2 3">NBRC 14234</strain>
    </source>
</reference>
<evidence type="ECO:0000256" key="1">
    <source>
        <dbReference type="ARBA" id="ARBA00022801"/>
    </source>
</evidence>
<gene>
    <name evidence="2" type="ORF">ANI01nite_28180</name>
</gene>
<dbReference type="EMBL" id="BJNE01000016">
    <property type="protein sequence ID" value="GEC13615.1"/>
    <property type="molecule type" value="Genomic_DNA"/>
</dbReference>
<name>A0ABQ0RPB5_GLUNI</name>
<keyword evidence="1" id="KW-0378">Hydrolase</keyword>
<comment type="caution">
    <text evidence="2">The sequence shown here is derived from an EMBL/GenBank/DDBJ whole genome shotgun (WGS) entry which is preliminary data.</text>
</comment>
<evidence type="ECO:0000313" key="2">
    <source>
        <dbReference type="EMBL" id="GEC13615.1"/>
    </source>
</evidence>
<sequence>MPFVMDEASGLRDAGAIVVGFGMSDTALMDSLSGKFAPQGRMPFALAGTRESITEQFSDLPGYAQTADGALFEYGFGLSY</sequence>
<evidence type="ECO:0008006" key="4">
    <source>
        <dbReference type="Google" id="ProtNLM"/>
    </source>
</evidence>
<dbReference type="Gene3D" id="3.40.50.1700">
    <property type="entry name" value="Glycoside hydrolase family 3 C-terminal domain"/>
    <property type="match status" value="1"/>
</dbReference>
<dbReference type="Proteomes" id="UP000316242">
    <property type="component" value="Unassembled WGS sequence"/>
</dbReference>
<keyword evidence="3" id="KW-1185">Reference proteome</keyword>
<dbReference type="RefSeq" id="WP_174787693.1">
    <property type="nucleotide sequence ID" value="NZ_BAAAWM010000001.1"/>
</dbReference>
<evidence type="ECO:0000313" key="3">
    <source>
        <dbReference type="Proteomes" id="UP000316242"/>
    </source>
</evidence>
<accession>A0ABQ0RPB5</accession>
<protein>
    <recommendedName>
        <fullName evidence="4">Glycoside hydrolase family 3 C-terminal domain-containing protein</fullName>
    </recommendedName>
</protein>